<keyword evidence="4 16" id="KW-0597">Phosphoprotein</keyword>
<keyword evidence="6 16" id="KW-0288">FMN</keyword>
<evidence type="ECO:0000256" key="8">
    <source>
        <dbReference type="ARBA" id="ARBA00022967"/>
    </source>
</evidence>
<dbReference type="SMART" id="SM00900">
    <property type="entry name" value="FMN_bind"/>
    <property type="match status" value="1"/>
</dbReference>
<comment type="caution">
    <text evidence="19">The sequence shown here is derived from an EMBL/GenBank/DDBJ whole genome shotgun (WGS) entry which is preliminary data.</text>
</comment>
<keyword evidence="3" id="KW-0997">Cell inner membrane</keyword>
<comment type="cofactor">
    <cofactor evidence="16 17">
        <name>FMN</name>
        <dbReference type="ChEBI" id="CHEBI:58210"/>
    </cofactor>
</comment>
<dbReference type="PANTHER" id="PTHR37838">
    <property type="entry name" value="NA(+)-TRANSLOCATING NADH-QUINONE REDUCTASE SUBUNIT C"/>
    <property type="match status" value="1"/>
</dbReference>
<evidence type="ECO:0000256" key="11">
    <source>
        <dbReference type="ARBA" id="ARBA00023053"/>
    </source>
</evidence>
<evidence type="ECO:0000313" key="19">
    <source>
        <dbReference type="EMBL" id="TYK65924.1"/>
    </source>
</evidence>
<dbReference type="PANTHER" id="PTHR37838:SF1">
    <property type="entry name" value="NA(+)-TRANSLOCATING NADH-QUINONE REDUCTASE SUBUNIT C"/>
    <property type="match status" value="1"/>
</dbReference>
<evidence type="ECO:0000259" key="18">
    <source>
        <dbReference type="SMART" id="SM00900"/>
    </source>
</evidence>
<dbReference type="InterPro" id="IPR010204">
    <property type="entry name" value="NqrC"/>
</dbReference>
<keyword evidence="2 16" id="KW-1003">Cell membrane</keyword>
<evidence type="ECO:0000256" key="7">
    <source>
        <dbReference type="ARBA" id="ARBA00022692"/>
    </source>
</evidence>
<comment type="similarity">
    <text evidence="16 17">Belongs to the NqrC family.</text>
</comment>
<evidence type="ECO:0000256" key="15">
    <source>
        <dbReference type="ARBA" id="ARBA00023201"/>
    </source>
</evidence>
<evidence type="ECO:0000256" key="5">
    <source>
        <dbReference type="ARBA" id="ARBA00022630"/>
    </source>
</evidence>
<protein>
    <recommendedName>
        <fullName evidence="16 17">Na(+)-translocating NADH-quinone reductase subunit C</fullName>
        <shortName evidence="16 17">Na(+)-NQR subunit C</shortName>
        <shortName evidence="16 17">Na(+)-translocating NQR subunit C</shortName>
        <ecNumber evidence="16 17">7.2.1.1</ecNumber>
    </recommendedName>
    <alternativeName>
        <fullName evidence="16 17">NQR complex subunit C</fullName>
    </alternativeName>
    <alternativeName>
        <fullName evidence="16 17">NQR-1 subunit C</fullName>
    </alternativeName>
</protein>
<keyword evidence="9 16" id="KW-1133">Transmembrane helix</keyword>
<evidence type="ECO:0000256" key="14">
    <source>
        <dbReference type="ARBA" id="ARBA00023136"/>
    </source>
</evidence>
<keyword evidence="1 16" id="KW-0813">Transport</keyword>
<evidence type="ECO:0000256" key="1">
    <source>
        <dbReference type="ARBA" id="ARBA00022448"/>
    </source>
</evidence>
<proteinExistence type="inferred from homology"/>
<dbReference type="NCBIfam" id="NF003749">
    <property type="entry name" value="PRK05346.1-5"/>
    <property type="match status" value="1"/>
</dbReference>
<keyword evidence="14 16" id="KW-0472">Membrane</keyword>
<comment type="catalytic activity">
    <reaction evidence="16 17">
        <text>a ubiquinone + n Na(+)(in) + NADH + H(+) = a ubiquinol + n Na(+)(out) + NAD(+)</text>
        <dbReference type="Rhea" id="RHEA:47748"/>
        <dbReference type="Rhea" id="RHEA-COMP:9565"/>
        <dbReference type="Rhea" id="RHEA-COMP:9566"/>
        <dbReference type="ChEBI" id="CHEBI:15378"/>
        <dbReference type="ChEBI" id="CHEBI:16389"/>
        <dbReference type="ChEBI" id="CHEBI:17976"/>
        <dbReference type="ChEBI" id="CHEBI:29101"/>
        <dbReference type="ChEBI" id="CHEBI:57540"/>
        <dbReference type="ChEBI" id="CHEBI:57945"/>
        <dbReference type="EC" id="7.2.1.1"/>
    </reaction>
</comment>
<keyword evidence="13 16" id="KW-0830">Ubiquinone</keyword>
<keyword evidence="20" id="KW-1185">Reference proteome</keyword>
<comment type="function">
    <text evidence="16">NQR complex catalyzes the reduction of ubiquinone-1 to ubiquinol by two successive reactions, coupled with the transport of Na(+) ions from the cytoplasm to the periplasm. NqrA to NqrE are probably involved in the second step, the conversion of ubisemiquinone to ubiquinol.</text>
</comment>
<comment type="subunit">
    <text evidence="16 17">Composed of six subunits; NqrA, NqrB, NqrC, NqrD, NqrE and NqrF.</text>
</comment>
<keyword evidence="12 16" id="KW-0406">Ion transport</keyword>
<gene>
    <name evidence="16" type="primary">nqrC</name>
    <name evidence="19" type="ORF">CWS31_008225</name>
</gene>
<evidence type="ECO:0000256" key="3">
    <source>
        <dbReference type="ARBA" id="ARBA00022519"/>
    </source>
</evidence>
<dbReference type="NCBIfam" id="TIGR01938">
    <property type="entry name" value="nqrC"/>
    <property type="match status" value="1"/>
</dbReference>
<keyword evidence="10 16" id="KW-0520">NAD</keyword>
<evidence type="ECO:0000256" key="9">
    <source>
        <dbReference type="ARBA" id="ARBA00022989"/>
    </source>
</evidence>
<evidence type="ECO:0000256" key="13">
    <source>
        <dbReference type="ARBA" id="ARBA00023075"/>
    </source>
</evidence>
<feature type="transmembrane region" description="Helical" evidence="16">
    <location>
        <begin position="12"/>
        <end position="35"/>
    </location>
</feature>
<dbReference type="HAMAP" id="MF_00427">
    <property type="entry name" value="NqrC"/>
    <property type="match status" value="1"/>
</dbReference>
<keyword evidence="5 16" id="KW-0285">Flavoprotein</keyword>
<dbReference type="EC" id="7.2.1.1" evidence="16 17"/>
<evidence type="ECO:0000256" key="10">
    <source>
        <dbReference type="ARBA" id="ARBA00023027"/>
    </source>
</evidence>
<dbReference type="EMBL" id="PJAI02000007">
    <property type="protein sequence ID" value="TYK65924.1"/>
    <property type="molecule type" value="Genomic_DNA"/>
</dbReference>
<dbReference type="Pfam" id="PF04205">
    <property type="entry name" value="FMN_bind"/>
    <property type="match status" value="1"/>
</dbReference>
<evidence type="ECO:0000256" key="6">
    <source>
        <dbReference type="ARBA" id="ARBA00022643"/>
    </source>
</evidence>
<dbReference type="PIRSF" id="PIRSF009437">
    <property type="entry name" value="NQR-1_subunit_C"/>
    <property type="match status" value="1"/>
</dbReference>
<evidence type="ECO:0000256" key="4">
    <source>
        <dbReference type="ARBA" id="ARBA00022553"/>
    </source>
</evidence>
<evidence type="ECO:0000256" key="12">
    <source>
        <dbReference type="ARBA" id="ARBA00023065"/>
    </source>
</evidence>
<keyword evidence="8 16" id="KW-1278">Translocase</keyword>
<evidence type="ECO:0000256" key="17">
    <source>
        <dbReference type="PIRNR" id="PIRNR009437"/>
    </source>
</evidence>
<keyword evidence="15 16" id="KW-0739">Sodium transport</keyword>
<feature type="modified residue" description="FMN phosphoryl threonine" evidence="16">
    <location>
        <position position="240"/>
    </location>
</feature>
<evidence type="ECO:0000313" key="20">
    <source>
        <dbReference type="Proteomes" id="UP000815846"/>
    </source>
</evidence>
<comment type="caution">
    <text evidence="16">Lacks conserved residue(s) required for the propagation of feature annotation.</text>
</comment>
<accession>A0ABY3MXM6</accession>
<feature type="domain" description="FMN-binding" evidence="18">
    <location>
        <begin position="159"/>
        <end position="257"/>
    </location>
</feature>
<organism evidence="19 20">
    <name type="scientific">Colwellia echini</name>
    <dbReference type="NCBI Taxonomy" id="1982103"/>
    <lineage>
        <taxon>Bacteria</taxon>
        <taxon>Pseudomonadati</taxon>
        <taxon>Pseudomonadota</taxon>
        <taxon>Gammaproteobacteria</taxon>
        <taxon>Alteromonadales</taxon>
        <taxon>Colwelliaceae</taxon>
        <taxon>Colwellia</taxon>
    </lineage>
</organism>
<dbReference type="InterPro" id="IPR007329">
    <property type="entry name" value="FMN-bd"/>
</dbReference>
<comment type="subcellular location">
    <subcellularLocation>
        <location evidence="16">Cell membrane</location>
        <topology evidence="16">Single-pass membrane protein</topology>
    </subcellularLocation>
</comment>
<dbReference type="Proteomes" id="UP000815846">
    <property type="component" value="Unassembled WGS sequence"/>
</dbReference>
<dbReference type="RefSeq" id="WP_101342883.1">
    <property type="nucleotide sequence ID" value="NZ_PJAI02000007.1"/>
</dbReference>
<evidence type="ECO:0000256" key="2">
    <source>
        <dbReference type="ARBA" id="ARBA00022475"/>
    </source>
</evidence>
<reference evidence="19 20" key="1">
    <citation type="submission" date="2019-08" db="EMBL/GenBank/DDBJ databases">
        <title>Microbe sample from Colwellia echini.</title>
        <authorList>
            <person name="Christiansen L."/>
            <person name="Pathiraja D."/>
            <person name="Schultz-Johansen M."/>
            <person name="Choi I.-G."/>
            <person name="Stougaard P."/>
        </authorList>
    </citation>
    <scope>NUCLEOTIDE SEQUENCE [LARGE SCALE GENOMIC DNA]</scope>
    <source>
        <strain evidence="19 20">A3</strain>
    </source>
</reference>
<evidence type="ECO:0000256" key="16">
    <source>
        <dbReference type="HAMAP-Rule" id="MF_00427"/>
    </source>
</evidence>
<keyword evidence="11 16" id="KW-0915">Sodium</keyword>
<keyword evidence="7 16" id="KW-0812">Transmembrane</keyword>
<sequence length="272" mass="29581">MSSSDTKKKETFGKTVGFVLAVCVVCALLVSFSAVQLKPLQQANKLLDQQTKILEASGLLAVALEQENIKTAGSADKSIVDTYNNRVEAKMIDLDSGEFIEGDVINFDERRNARDQSLSIKPENDIAGINRRSNTAVIYLIKDNAGEIDTVVLPIVGSGLWDLMYGYVGLEADLNTVKSVIYSDHKETPGLGAEVLNPKWKALWPGKKIYNEAGDVEIRLVKGGAKASDVYGVDALSGATLTSNGVTHTLQFWFGEEGYKPFITNFRAEGVQ</sequence>
<name>A0ABY3MXM6_9GAMM</name>